<dbReference type="EMBL" id="JAGYPE010000008">
    <property type="protein sequence ID" value="MBS4187639.1"/>
    <property type="molecule type" value="Genomic_DNA"/>
</dbReference>
<reference evidence="1" key="1">
    <citation type="submission" date="2021-05" db="EMBL/GenBank/DDBJ databases">
        <title>Novel Bacillus species.</title>
        <authorList>
            <person name="Liu G."/>
        </authorList>
    </citation>
    <scope>NUCLEOTIDE SEQUENCE</scope>
    <source>
        <strain evidence="1">FJAT-50051</strain>
    </source>
</reference>
<organism evidence="1">
    <name type="scientific">Neobacillus citreus</name>
    <dbReference type="NCBI Taxonomy" id="2833578"/>
    <lineage>
        <taxon>Bacteria</taxon>
        <taxon>Bacillati</taxon>
        <taxon>Bacillota</taxon>
        <taxon>Bacilli</taxon>
        <taxon>Bacillales</taxon>
        <taxon>Bacillaceae</taxon>
        <taxon>Neobacillus</taxon>
    </lineage>
</organism>
<dbReference type="NCBIfam" id="NF047389">
    <property type="entry name" value="ATPase_Sll1717"/>
    <property type="match status" value="1"/>
</dbReference>
<proteinExistence type="predicted"/>
<accession>A0A942T7J0</accession>
<name>A0A942T7J0_9BACI</name>
<gene>
    <name evidence="1" type="ORF">KHB02_40395</name>
</gene>
<evidence type="ECO:0008006" key="2">
    <source>
        <dbReference type="Google" id="ProtNLM"/>
    </source>
</evidence>
<evidence type="ECO:0000313" key="1">
    <source>
        <dbReference type="EMBL" id="MBS4187639.1"/>
    </source>
</evidence>
<dbReference type="AlphaFoldDB" id="A0A942T7J0"/>
<sequence>MVSSALKALTFGQVDSESETDLDKLFVRTGDFDSFASDSVWLALGAKGTGKSALFELFTRFESTTRSLTGAAMKDVIVAAGTGFGDLSEVATGDIQQLRDSESNFDHDRLWRLYIAIKAGLALDKDFKIPKGPLKDLLRALHERKDLRVGPLLKEMWEIAVGSAPSSVTITAGGASIALQGGSRALDVVTLLSDVNTALQDKGKRVWLLFDKIDEIWPSDRAERKRALEGLLTAAMHIRRTFPAIQPKVLLRADLWTELDLTNKDHLTDKRIELNWKSPQLTTLLLKRALASAEVRQYVEDRKPALINKAVEELSIEDREDALVTIFPGQVYTGQREAKTPAWIAERVVDGRGTVLPRDAINLANAAARAERDRGGESTGTLLSRESVREGFTKASEVRCESFLAEFPDLRDHFRRFAGQQTSEFSRDALLSLMADLEPSGDDLLERLYEIGVVAPDTKKVLTATSYSVPRLYRTGLGLVIRGRP</sequence>
<comment type="caution">
    <text evidence="1">The sequence shown here is derived from an EMBL/GenBank/DDBJ whole genome shotgun (WGS) entry which is preliminary data.</text>
</comment>
<protein>
    <recommendedName>
        <fullName evidence="2">ATPase</fullName>
    </recommendedName>
</protein>
<dbReference type="InterPro" id="IPR059206">
    <property type="entry name" value="Sll1717-like"/>
</dbReference>